<dbReference type="InterPro" id="IPR044148">
    <property type="entry name" value="ALDH_GabD1-like"/>
</dbReference>
<proteinExistence type="inferred from homology"/>
<dbReference type="InterPro" id="IPR016160">
    <property type="entry name" value="Ald_DH_CS_CYS"/>
</dbReference>
<dbReference type="FunFam" id="3.40.309.10:FF:000009">
    <property type="entry name" value="Aldehyde dehydrogenase A"/>
    <property type="match status" value="1"/>
</dbReference>
<dbReference type="PANTHER" id="PTHR43217:SF1">
    <property type="entry name" value="SUCCINATE SEMIALDEHYDE DEHYDROGENASE [NAD(P)+] SAD"/>
    <property type="match status" value="1"/>
</dbReference>
<dbReference type="EMBL" id="FQUM01000009">
    <property type="protein sequence ID" value="SHF79269.1"/>
    <property type="molecule type" value="Genomic_DNA"/>
</dbReference>
<dbReference type="Pfam" id="PF00171">
    <property type="entry name" value="Aldedh"/>
    <property type="match status" value="1"/>
</dbReference>
<evidence type="ECO:0000259" key="4">
    <source>
        <dbReference type="Pfam" id="PF00171"/>
    </source>
</evidence>
<accession>A0A1M5EJ50</accession>
<dbReference type="InterPro" id="IPR016163">
    <property type="entry name" value="Ald_DH_C"/>
</dbReference>
<dbReference type="Gene3D" id="3.40.309.10">
    <property type="entry name" value="Aldehyde Dehydrogenase, Chain A, domain 2"/>
    <property type="match status" value="1"/>
</dbReference>
<dbReference type="GO" id="GO:0004777">
    <property type="term" value="F:succinate-semialdehyde dehydrogenase (NAD+) activity"/>
    <property type="evidence" value="ECO:0007669"/>
    <property type="project" value="TreeGrafter"/>
</dbReference>
<dbReference type="Proteomes" id="UP000184164">
    <property type="component" value="Unassembled WGS sequence"/>
</dbReference>
<dbReference type="Gene3D" id="3.40.605.10">
    <property type="entry name" value="Aldehyde Dehydrogenase, Chain A, domain 1"/>
    <property type="match status" value="1"/>
</dbReference>
<name>A0A1M5EJ50_9BACT</name>
<dbReference type="SUPFAM" id="SSF53720">
    <property type="entry name" value="ALDH-like"/>
    <property type="match status" value="1"/>
</dbReference>
<organism evidence="5 6">
    <name type="scientific">Mariniphaga anaerophila</name>
    <dbReference type="NCBI Taxonomy" id="1484053"/>
    <lineage>
        <taxon>Bacteria</taxon>
        <taxon>Pseudomonadati</taxon>
        <taxon>Bacteroidota</taxon>
        <taxon>Bacteroidia</taxon>
        <taxon>Marinilabiliales</taxon>
        <taxon>Prolixibacteraceae</taxon>
        <taxon>Mariniphaga</taxon>
    </lineage>
</organism>
<protein>
    <submittedName>
        <fullName evidence="5">Succinate-semialdehyde dehydrogenase / glutarate-semialdehyde dehydrogenase</fullName>
    </submittedName>
</protein>
<evidence type="ECO:0000256" key="3">
    <source>
        <dbReference type="ARBA" id="ARBA00023002"/>
    </source>
</evidence>
<reference evidence="5 6" key="1">
    <citation type="submission" date="2016-11" db="EMBL/GenBank/DDBJ databases">
        <authorList>
            <person name="Jaros S."/>
            <person name="Januszkiewicz K."/>
            <person name="Wedrychowicz H."/>
        </authorList>
    </citation>
    <scope>NUCLEOTIDE SEQUENCE [LARGE SCALE GENOMIC DNA]</scope>
    <source>
        <strain evidence="5 6">DSM 26910</strain>
    </source>
</reference>
<dbReference type="RefSeq" id="WP_217651641.1">
    <property type="nucleotide sequence ID" value="NZ_FQUM01000009.1"/>
</dbReference>
<evidence type="ECO:0000313" key="5">
    <source>
        <dbReference type="EMBL" id="SHF79269.1"/>
    </source>
</evidence>
<dbReference type="InterPro" id="IPR015590">
    <property type="entry name" value="Aldehyde_DH_dom"/>
</dbReference>
<dbReference type="GO" id="GO:0004030">
    <property type="term" value="F:aldehyde dehydrogenase [NAD(P)+] activity"/>
    <property type="evidence" value="ECO:0007669"/>
    <property type="project" value="InterPro"/>
</dbReference>
<dbReference type="AlphaFoldDB" id="A0A1M5EJ50"/>
<gene>
    <name evidence="5" type="ORF">SAMN05444274_10958</name>
</gene>
<dbReference type="FunFam" id="3.40.605.10:FF:000012">
    <property type="entry name" value="NAD-dependent succinate-semialdehyde dehydrogenase"/>
    <property type="match status" value="1"/>
</dbReference>
<keyword evidence="3" id="KW-0560">Oxidoreductase</keyword>
<dbReference type="PROSITE" id="PS00070">
    <property type="entry name" value="ALDEHYDE_DEHYDR_CYS"/>
    <property type="match status" value="1"/>
</dbReference>
<dbReference type="PANTHER" id="PTHR43217">
    <property type="entry name" value="SUCCINATE SEMIALDEHYDE DEHYDROGENASE [NAD(P)+] SAD"/>
    <property type="match status" value="1"/>
</dbReference>
<dbReference type="InterPro" id="IPR016161">
    <property type="entry name" value="Ald_DH/histidinol_DH"/>
</dbReference>
<dbReference type="STRING" id="1484053.SAMN05444274_10958"/>
<keyword evidence="2" id="KW-0521">NADP</keyword>
<dbReference type="InterPro" id="IPR047110">
    <property type="entry name" value="GABD/Sad-like"/>
</dbReference>
<dbReference type="CDD" id="cd07100">
    <property type="entry name" value="ALDH_SSADH1_GabD1"/>
    <property type="match status" value="1"/>
</dbReference>
<evidence type="ECO:0000313" key="6">
    <source>
        <dbReference type="Proteomes" id="UP000184164"/>
    </source>
</evidence>
<keyword evidence="6" id="KW-1185">Reference proteome</keyword>
<sequence length="454" mass="49963">MMRSINPATGEIVQAFEAHSEKGVEKIINSVDKCWQQWRKTTFFQRSQMMQNLATLLKSKQEELARLMAREMGKVLREGVAEIEKCAWVCEYYAAHSENFLENETIATNFSKSYVSYQPLGTILAVMPWNFPFWQVFRFAAPTLMAGNTAVLKHASNVPGCAMAIEDLFREAGFPDNVFRTLLIRSNLVEAVIKHPAVKGVSLTGSTPAGKSVASVAGSVLKKCVLELGGSDPYLILEDADLVSAAKICATGRLLNAGQSCIGAKRFIVVDKVYSEFLEYFTYEMNKANFGEPWEPDITMGPMARIDLRDELHKQVSDSVKKGAEVVIGGARPERKGAYYPPTILEKVKPGMPAYDEELFGPVASVIRVKDESEAISVANDTAFGLGAAVFSKNLKRAEHIAETQLQAGCCFVNDFVKSDPRLPFGGIGESGFGRELSSHGIKEFMNVKTIVVK</sequence>
<evidence type="ECO:0000256" key="2">
    <source>
        <dbReference type="ARBA" id="ARBA00022857"/>
    </source>
</evidence>
<feature type="domain" description="Aldehyde dehydrogenase" evidence="4">
    <location>
        <begin position="2"/>
        <end position="451"/>
    </location>
</feature>
<dbReference type="InterPro" id="IPR016162">
    <property type="entry name" value="Ald_DH_N"/>
</dbReference>
<comment type="similarity">
    <text evidence="1">Belongs to the aldehyde dehydrogenase family.</text>
</comment>
<evidence type="ECO:0000256" key="1">
    <source>
        <dbReference type="ARBA" id="ARBA00009986"/>
    </source>
</evidence>